<evidence type="ECO:0000256" key="6">
    <source>
        <dbReference type="ARBA" id="ARBA00023136"/>
    </source>
</evidence>
<feature type="signal peptide" evidence="10">
    <location>
        <begin position="1"/>
        <end position="18"/>
    </location>
</feature>
<proteinExistence type="inferred from homology"/>
<gene>
    <name evidence="11" type="ORF">ILUMI_21927</name>
</gene>
<evidence type="ECO:0000256" key="4">
    <source>
        <dbReference type="ARBA" id="ARBA00022729"/>
    </source>
</evidence>
<feature type="compositionally biased region" description="Basic and acidic residues" evidence="8">
    <location>
        <begin position="128"/>
        <end position="138"/>
    </location>
</feature>
<dbReference type="PANTHER" id="PTHR28607:SF4">
    <property type="entry name" value="TRANSMEMBRANE PROTEIN"/>
    <property type="match status" value="1"/>
</dbReference>
<protein>
    <submittedName>
        <fullName evidence="11">Uncharacterized protein</fullName>
    </submittedName>
</protein>
<evidence type="ECO:0000256" key="8">
    <source>
        <dbReference type="SAM" id="MobiDB-lite"/>
    </source>
</evidence>
<evidence type="ECO:0000256" key="1">
    <source>
        <dbReference type="ARBA" id="ARBA00004479"/>
    </source>
</evidence>
<keyword evidence="12" id="KW-1185">Reference proteome</keyword>
<dbReference type="Proteomes" id="UP000801492">
    <property type="component" value="Unassembled WGS sequence"/>
</dbReference>
<dbReference type="Pfam" id="PF06679">
    <property type="entry name" value="DUF1180"/>
    <property type="match status" value="1"/>
</dbReference>
<dbReference type="PANTHER" id="PTHR28607">
    <property type="entry name" value="EXPRESSED PROTEIN"/>
    <property type="match status" value="1"/>
</dbReference>
<dbReference type="OrthoDB" id="5917722at2759"/>
<feature type="region of interest" description="Disordered" evidence="8">
    <location>
        <begin position="104"/>
        <end position="146"/>
    </location>
</feature>
<comment type="subcellular location">
    <subcellularLocation>
        <location evidence="1">Membrane</location>
        <topology evidence="1">Single-pass type I membrane protein</topology>
    </subcellularLocation>
</comment>
<keyword evidence="7" id="KW-0325">Glycoprotein</keyword>
<comment type="similarity">
    <text evidence="2">Belongs to the FAM174 family.</text>
</comment>
<keyword evidence="4 10" id="KW-0732">Signal</keyword>
<feature type="chain" id="PRO_5035435641" evidence="10">
    <location>
        <begin position="19"/>
        <end position="232"/>
    </location>
</feature>
<keyword evidence="5 9" id="KW-1133">Transmembrane helix</keyword>
<evidence type="ECO:0000256" key="5">
    <source>
        <dbReference type="ARBA" id="ARBA00022989"/>
    </source>
</evidence>
<evidence type="ECO:0000256" key="3">
    <source>
        <dbReference type="ARBA" id="ARBA00022692"/>
    </source>
</evidence>
<evidence type="ECO:0000313" key="11">
    <source>
        <dbReference type="EMBL" id="KAF2884235.1"/>
    </source>
</evidence>
<evidence type="ECO:0000313" key="12">
    <source>
        <dbReference type="Proteomes" id="UP000801492"/>
    </source>
</evidence>
<organism evidence="11 12">
    <name type="scientific">Ignelater luminosus</name>
    <name type="common">Cucubano</name>
    <name type="synonym">Pyrophorus luminosus</name>
    <dbReference type="NCBI Taxonomy" id="2038154"/>
    <lineage>
        <taxon>Eukaryota</taxon>
        <taxon>Metazoa</taxon>
        <taxon>Ecdysozoa</taxon>
        <taxon>Arthropoda</taxon>
        <taxon>Hexapoda</taxon>
        <taxon>Insecta</taxon>
        <taxon>Pterygota</taxon>
        <taxon>Neoptera</taxon>
        <taxon>Endopterygota</taxon>
        <taxon>Coleoptera</taxon>
        <taxon>Polyphaga</taxon>
        <taxon>Elateriformia</taxon>
        <taxon>Elateroidea</taxon>
        <taxon>Elateridae</taxon>
        <taxon>Agrypninae</taxon>
        <taxon>Pyrophorini</taxon>
        <taxon>Ignelater</taxon>
    </lineage>
</organism>
<reference evidence="11" key="1">
    <citation type="submission" date="2019-08" db="EMBL/GenBank/DDBJ databases">
        <title>The genome of the North American firefly Photinus pyralis.</title>
        <authorList>
            <consortium name="Photinus pyralis genome working group"/>
            <person name="Fallon T.R."/>
            <person name="Sander Lower S.E."/>
            <person name="Weng J.-K."/>
        </authorList>
    </citation>
    <scope>NUCLEOTIDE SEQUENCE</scope>
    <source>
        <strain evidence="11">TRF0915ILg1</strain>
        <tissue evidence="11">Whole body</tissue>
    </source>
</reference>
<evidence type="ECO:0000256" key="9">
    <source>
        <dbReference type="SAM" id="Phobius"/>
    </source>
</evidence>
<keyword evidence="3 9" id="KW-0812">Transmembrane</keyword>
<dbReference type="GO" id="GO:0016020">
    <property type="term" value="C:membrane"/>
    <property type="evidence" value="ECO:0007669"/>
    <property type="project" value="UniProtKB-SubCell"/>
</dbReference>
<dbReference type="EMBL" id="VTPC01090207">
    <property type="protein sequence ID" value="KAF2884235.1"/>
    <property type="molecule type" value="Genomic_DNA"/>
</dbReference>
<dbReference type="InterPro" id="IPR009565">
    <property type="entry name" value="FAM174-like"/>
</dbReference>
<feature type="transmembrane region" description="Helical" evidence="9">
    <location>
        <begin position="159"/>
        <end position="180"/>
    </location>
</feature>
<name>A0A8K0FXM5_IGNLU</name>
<feature type="compositionally biased region" description="Polar residues" evidence="8">
    <location>
        <begin position="109"/>
        <end position="127"/>
    </location>
</feature>
<keyword evidence="6 9" id="KW-0472">Membrane</keyword>
<comment type="caution">
    <text evidence="11">The sequence shown here is derived from an EMBL/GenBank/DDBJ whole genome shotgun (WGS) entry which is preliminary data.</text>
</comment>
<dbReference type="AlphaFoldDB" id="A0A8K0FXM5"/>
<accession>A0A8K0FXM5</accession>
<evidence type="ECO:0000256" key="10">
    <source>
        <dbReference type="SAM" id="SignalP"/>
    </source>
</evidence>
<evidence type="ECO:0000256" key="7">
    <source>
        <dbReference type="ARBA" id="ARBA00023180"/>
    </source>
</evidence>
<evidence type="ECO:0000256" key="2">
    <source>
        <dbReference type="ARBA" id="ARBA00006986"/>
    </source>
</evidence>
<sequence>MLTLIVFTLLFNITYTSSTEHKLSDTFRGIGIQHNSQENAPPHKQDLPAPVVQSIEIPIPSNSLNENVGNRDVEQQVKNKQITQQAHEVLLSQKDKPVDEKVLNEKQTQDVNNHDTVSNNKESTSSKQNKDSITKENKSSTLQPQVMPKNLKEEMQSGALLRGFYVFVGLSVVIMMYFIFRSYRLRHGSQPSTTVRKYGVTARRSDMEMRPLELEEDDDDTLFEINNRNIVR</sequence>